<protein>
    <submittedName>
        <fullName evidence="4">Caspase recruitment domain-containing protein 18 isoform X1</fullName>
    </submittedName>
</protein>
<dbReference type="PANTHER" id="PTHR15034">
    <property type="entry name" value="DEATH DOMAIN-CONTAINING PROTEIN CRADD"/>
    <property type="match status" value="1"/>
</dbReference>
<reference evidence="4" key="1">
    <citation type="submission" date="2025-08" db="UniProtKB">
        <authorList>
            <consortium name="RefSeq"/>
        </authorList>
    </citation>
    <scope>IDENTIFICATION</scope>
    <source>
        <tissue evidence="4">Sperm</tissue>
    </source>
</reference>
<sequence length="898" mass="98203">MAAAPAYGHWPGTMGPLKRWVLESHEKIVDALYSIDHLLDRLISKLVLTDENYNEVRAEPIPTKKARKLLEIVRLQFSEQQVEVFVECLANSQTAYPKLRTLLQHRPQPGDKRYFNTEVKSFPTVEKLRRQSSELCHRLGDLTAPITVQLFANELLGQVEKEHVENANTPFDRSKKLIDVCLRRGEPACCLFYKALRHEDPNLASEMGAFDVENVTCLSIETTGETPQCSLLSQVSVCPQTPVTTAFPETGVQGDLTWLVREKSTDEPRSLATSRDFDPATPNSSSNNGFDPVFSDSLTLESLGGESVTLSATEQELANEVMHALSLEATTATTGPDYDILSFSELLGLGREHAWEALQEAGGWDVRRQVTALVCAFLKATGGDAQRLRNKLHQAHRSCKAASGGVVTNARARPLLPIDCRMRAPSLWRSGRGGHLAMLGTRWSVRINEGRRFSHSQGFLVSERGVCLMNLISKAHQAFRAATDATEGVREALRLLAIVLHDCALALAPDEELLLPDAAARLPPPSVERCLRRVAETVPFHREGADELLGDLGDPDEAFLEQASMLAAQLVRELFKVGSERGSQYGLHVRARDAYACTPHSLWGVTGFAGLSPLVVKKLCREQQSENHEELRASLRRILARTSQSPADNPLGGGGGGVGVVPDVQMDVDSLLRCGRFDARLSARVRWALEPDAERRGPALPLHAQTLADLLEYARRSERHSFAFRVERVTMLGGRGRSLCGVRSAGPLVRIDGAMEETVGFLTSEPAAFLASVRCAYVHDGEAYECAEPRVCKVAFPRASSAATAAPPRVDLADAVSSGEVVAESPNAVWIRAREGVAFESVVGDVKAALASSSEPFGVETEGFCFRVEAHERESQVRLFFDGNGIRAESTNGAVVKT</sequence>
<evidence type="ECO:0000313" key="4">
    <source>
        <dbReference type="RefSeq" id="XP_032808831.1"/>
    </source>
</evidence>
<evidence type="ECO:0000259" key="2">
    <source>
        <dbReference type="PROSITE" id="PS50209"/>
    </source>
</evidence>
<dbReference type="InterPro" id="IPR001315">
    <property type="entry name" value="CARD"/>
</dbReference>
<evidence type="ECO:0000256" key="1">
    <source>
        <dbReference type="SAM" id="MobiDB-lite"/>
    </source>
</evidence>
<dbReference type="InterPro" id="IPR037939">
    <property type="entry name" value="CRADD"/>
</dbReference>
<feature type="domain" description="CARD" evidence="2">
    <location>
        <begin position="23"/>
        <end position="93"/>
    </location>
</feature>
<evidence type="ECO:0000313" key="3">
    <source>
        <dbReference type="Proteomes" id="UP001318040"/>
    </source>
</evidence>
<dbReference type="PANTHER" id="PTHR15034:SF5">
    <property type="entry name" value="DEATH DOMAIN-CONTAINING PROTEIN CRADD"/>
    <property type="match status" value="1"/>
</dbReference>
<keyword evidence="3" id="KW-1185">Reference proteome</keyword>
<dbReference type="GO" id="GO:0042981">
    <property type="term" value="P:regulation of apoptotic process"/>
    <property type="evidence" value="ECO:0007669"/>
    <property type="project" value="InterPro"/>
</dbReference>
<dbReference type="InterPro" id="IPR011029">
    <property type="entry name" value="DEATH-like_dom_sf"/>
</dbReference>
<dbReference type="AlphaFoldDB" id="A0AAJ7T1X7"/>
<dbReference type="CTD" id="59082"/>
<dbReference type="Pfam" id="PF00619">
    <property type="entry name" value="CARD"/>
    <property type="match status" value="2"/>
</dbReference>
<accession>A0AAJ7T1X7</accession>
<dbReference type="RefSeq" id="XP_032808831.1">
    <property type="nucleotide sequence ID" value="XM_032952940.1"/>
</dbReference>
<feature type="region of interest" description="Disordered" evidence="1">
    <location>
        <begin position="264"/>
        <end position="292"/>
    </location>
</feature>
<feature type="domain" description="CARD" evidence="2">
    <location>
        <begin position="128"/>
        <end position="211"/>
    </location>
</feature>
<dbReference type="GO" id="GO:0070513">
    <property type="term" value="F:death domain binding"/>
    <property type="evidence" value="ECO:0007669"/>
    <property type="project" value="InterPro"/>
</dbReference>
<name>A0AAJ7T1X7_PETMA</name>
<dbReference type="Gene3D" id="1.10.533.10">
    <property type="entry name" value="Death Domain, Fas"/>
    <property type="match status" value="2"/>
</dbReference>
<organism evidence="3 4">
    <name type="scientific">Petromyzon marinus</name>
    <name type="common">Sea lamprey</name>
    <dbReference type="NCBI Taxonomy" id="7757"/>
    <lineage>
        <taxon>Eukaryota</taxon>
        <taxon>Metazoa</taxon>
        <taxon>Chordata</taxon>
        <taxon>Craniata</taxon>
        <taxon>Vertebrata</taxon>
        <taxon>Cyclostomata</taxon>
        <taxon>Hyperoartia</taxon>
        <taxon>Petromyzontiformes</taxon>
        <taxon>Petromyzontidae</taxon>
        <taxon>Petromyzon</taxon>
    </lineage>
</organism>
<proteinExistence type="predicted"/>
<dbReference type="PROSITE" id="PS50209">
    <property type="entry name" value="CARD"/>
    <property type="match status" value="2"/>
</dbReference>
<dbReference type="Proteomes" id="UP001318040">
    <property type="component" value="Chromosome 12"/>
</dbReference>
<gene>
    <name evidence="4" type="primary">CARD18</name>
</gene>
<dbReference type="GO" id="GO:0002020">
    <property type="term" value="F:protease binding"/>
    <property type="evidence" value="ECO:0007669"/>
    <property type="project" value="InterPro"/>
</dbReference>
<dbReference type="SUPFAM" id="SSF47986">
    <property type="entry name" value="DEATH domain"/>
    <property type="match status" value="2"/>
</dbReference>
<dbReference type="CDD" id="cd01671">
    <property type="entry name" value="CARD"/>
    <property type="match status" value="2"/>
</dbReference>
<dbReference type="KEGG" id="pmrn:116941648"/>